<dbReference type="RefSeq" id="WP_166512148.1">
    <property type="nucleotide sequence ID" value="NZ_VNHM01000012.1"/>
</dbReference>
<evidence type="ECO:0000313" key="2">
    <source>
        <dbReference type="Proteomes" id="UP000323166"/>
    </source>
</evidence>
<name>A0A5S4ZPG4_9FIRM</name>
<dbReference type="SFLD" id="SFLDG01129">
    <property type="entry name" value="C1.5:_HAD__Beta-PGM__Phosphata"/>
    <property type="match status" value="1"/>
</dbReference>
<dbReference type="NCBIfam" id="TIGR01509">
    <property type="entry name" value="HAD-SF-IA-v3"/>
    <property type="match status" value="1"/>
</dbReference>
<dbReference type="InterPro" id="IPR036412">
    <property type="entry name" value="HAD-like_sf"/>
</dbReference>
<dbReference type="InterPro" id="IPR050155">
    <property type="entry name" value="HAD-like_hydrolase_sf"/>
</dbReference>
<organism evidence="1 2">
    <name type="scientific">Desulfallas thermosapovorans DSM 6562</name>
    <dbReference type="NCBI Taxonomy" id="1121431"/>
    <lineage>
        <taxon>Bacteria</taxon>
        <taxon>Bacillati</taxon>
        <taxon>Bacillota</taxon>
        <taxon>Clostridia</taxon>
        <taxon>Eubacteriales</taxon>
        <taxon>Desulfallaceae</taxon>
        <taxon>Desulfallas</taxon>
    </lineage>
</organism>
<sequence>MPLLRAEGREFDCDAILLDKDGTLLDFKTMWLQWSGYVIEEILTVLRNGVQRKDLEHAMGIDLTAWHVDPHGPLAGGTMSGLGKALVQVLRNYRVAEASARDLVARVLERSETAMDWGSLAKPLPGLQEQLKRLQSNKFKLAVVTADLTQRAKISLVSLGLIKYFDVVIGADLVAKTKPAPDMALLSCRLLNVAPERAVVIGDTPRDIQMAKDAGASGIGVLSGVCIREQLSAAGADAVIKAVTDLR</sequence>
<dbReference type="PANTHER" id="PTHR43434:SF1">
    <property type="entry name" value="PHOSPHOGLYCOLATE PHOSPHATASE"/>
    <property type="match status" value="1"/>
</dbReference>
<dbReference type="InterPro" id="IPR006439">
    <property type="entry name" value="HAD-SF_hydro_IA"/>
</dbReference>
<dbReference type="InterPro" id="IPR023214">
    <property type="entry name" value="HAD_sf"/>
</dbReference>
<dbReference type="InterPro" id="IPR023198">
    <property type="entry name" value="PGP-like_dom2"/>
</dbReference>
<dbReference type="Proteomes" id="UP000323166">
    <property type="component" value="Unassembled WGS sequence"/>
</dbReference>
<dbReference type="GO" id="GO:0008967">
    <property type="term" value="F:phosphoglycolate phosphatase activity"/>
    <property type="evidence" value="ECO:0007669"/>
    <property type="project" value="TreeGrafter"/>
</dbReference>
<gene>
    <name evidence="1" type="ORF">LX24_02155</name>
</gene>
<dbReference type="PANTHER" id="PTHR43434">
    <property type="entry name" value="PHOSPHOGLYCOLATE PHOSPHATASE"/>
    <property type="match status" value="1"/>
</dbReference>
<evidence type="ECO:0000313" key="1">
    <source>
        <dbReference type="EMBL" id="TYO94688.1"/>
    </source>
</evidence>
<keyword evidence="2" id="KW-1185">Reference proteome</keyword>
<dbReference type="Gene3D" id="1.10.150.240">
    <property type="entry name" value="Putative phosphatase, domain 2"/>
    <property type="match status" value="1"/>
</dbReference>
<dbReference type="Pfam" id="PF00702">
    <property type="entry name" value="Hydrolase"/>
    <property type="match status" value="1"/>
</dbReference>
<comment type="caution">
    <text evidence="1">The sequence shown here is derived from an EMBL/GenBank/DDBJ whole genome shotgun (WGS) entry which is preliminary data.</text>
</comment>
<dbReference type="SFLD" id="SFLDS00003">
    <property type="entry name" value="Haloacid_Dehalogenase"/>
    <property type="match status" value="1"/>
</dbReference>
<protein>
    <submittedName>
        <fullName evidence="1">Phosphoglycolate phosphatase</fullName>
    </submittedName>
</protein>
<dbReference type="Gene3D" id="3.40.50.1000">
    <property type="entry name" value="HAD superfamily/HAD-like"/>
    <property type="match status" value="1"/>
</dbReference>
<dbReference type="SUPFAM" id="SSF56784">
    <property type="entry name" value="HAD-like"/>
    <property type="match status" value="1"/>
</dbReference>
<proteinExistence type="predicted"/>
<dbReference type="GO" id="GO:0006281">
    <property type="term" value="P:DNA repair"/>
    <property type="evidence" value="ECO:0007669"/>
    <property type="project" value="TreeGrafter"/>
</dbReference>
<dbReference type="EMBL" id="VNHM01000012">
    <property type="protein sequence ID" value="TYO94688.1"/>
    <property type="molecule type" value="Genomic_DNA"/>
</dbReference>
<accession>A0A5S4ZPG4</accession>
<reference evidence="1 2" key="1">
    <citation type="submission" date="2019-07" db="EMBL/GenBank/DDBJ databases">
        <title>Genomic Encyclopedia of Type Strains, Phase I: the one thousand microbial genomes (KMG-I) project.</title>
        <authorList>
            <person name="Kyrpides N."/>
        </authorList>
    </citation>
    <scope>NUCLEOTIDE SEQUENCE [LARGE SCALE GENOMIC DNA]</scope>
    <source>
        <strain evidence="1 2">DSM 6562</strain>
    </source>
</reference>
<dbReference type="AlphaFoldDB" id="A0A5S4ZPG4"/>
<dbReference type="NCBIfam" id="TIGR01549">
    <property type="entry name" value="HAD-SF-IA-v1"/>
    <property type="match status" value="1"/>
</dbReference>